<dbReference type="PANTHER" id="PTHR34291:SF10">
    <property type="entry name" value="HYDROXYPROLINE-RICH GLYCOPROTEIN FAMILY PROTEIN"/>
    <property type="match status" value="1"/>
</dbReference>
<dbReference type="InterPro" id="IPR037699">
    <property type="entry name" value="At5g65660-like"/>
</dbReference>
<dbReference type="PANTHER" id="PTHR34291">
    <property type="entry name" value="HYDROXYPROLINE-RICH GLYCOPROTEIN FAMILY PROTEIN"/>
    <property type="match status" value="1"/>
</dbReference>
<keyword evidence="3" id="KW-1185">Reference proteome</keyword>
<dbReference type="Proteomes" id="UP001291623">
    <property type="component" value="Unassembled WGS sequence"/>
</dbReference>
<protein>
    <recommendedName>
        <fullName evidence="4">Hydroxyproline-rich glycoprotein family protein</fullName>
    </recommendedName>
</protein>
<keyword evidence="1" id="KW-0472">Membrane</keyword>
<keyword evidence="1" id="KW-0812">Transmembrane</keyword>
<organism evidence="2 3">
    <name type="scientific">Anisodus tanguticus</name>
    <dbReference type="NCBI Taxonomy" id="243964"/>
    <lineage>
        <taxon>Eukaryota</taxon>
        <taxon>Viridiplantae</taxon>
        <taxon>Streptophyta</taxon>
        <taxon>Embryophyta</taxon>
        <taxon>Tracheophyta</taxon>
        <taxon>Spermatophyta</taxon>
        <taxon>Magnoliopsida</taxon>
        <taxon>eudicotyledons</taxon>
        <taxon>Gunneridae</taxon>
        <taxon>Pentapetalae</taxon>
        <taxon>asterids</taxon>
        <taxon>lamiids</taxon>
        <taxon>Solanales</taxon>
        <taxon>Solanaceae</taxon>
        <taxon>Solanoideae</taxon>
        <taxon>Hyoscyameae</taxon>
        <taxon>Anisodus</taxon>
    </lineage>
</organism>
<keyword evidence="1" id="KW-1133">Transmembrane helix</keyword>
<feature type="transmembrane region" description="Helical" evidence="1">
    <location>
        <begin position="24"/>
        <end position="46"/>
    </location>
</feature>
<reference evidence="2" key="1">
    <citation type="submission" date="2023-12" db="EMBL/GenBank/DDBJ databases">
        <title>Genome assembly of Anisodus tanguticus.</title>
        <authorList>
            <person name="Wang Y.-J."/>
        </authorList>
    </citation>
    <scope>NUCLEOTIDE SEQUENCE</scope>
    <source>
        <strain evidence="2">KB-2021</strain>
        <tissue evidence="2">Leaf</tissue>
    </source>
</reference>
<evidence type="ECO:0000313" key="3">
    <source>
        <dbReference type="Proteomes" id="UP001291623"/>
    </source>
</evidence>
<name>A0AAE1RZA6_9SOLA</name>
<evidence type="ECO:0008006" key="4">
    <source>
        <dbReference type="Google" id="ProtNLM"/>
    </source>
</evidence>
<proteinExistence type="predicted"/>
<dbReference type="EMBL" id="JAVYJV010000010">
    <property type="protein sequence ID" value="KAK4360586.1"/>
    <property type="molecule type" value="Genomic_DNA"/>
</dbReference>
<dbReference type="AlphaFoldDB" id="A0AAE1RZA6"/>
<evidence type="ECO:0000313" key="2">
    <source>
        <dbReference type="EMBL" id="KAK4360586.1"/>
    </source>
</evidence>
<gene>
    <name evidence="2" type="ORF">RND71_019538</name>
</gene>
<evidence type="ECO:0000256" key="1">
    <source>
        <dbReference type="SAM" id="Phobius"/>
    </source>
</evidence>
<sequence length="140" mass="15521">MMEHPQYYAPHRIGDSSSRPSLGFPLGTAFLLVAIFSLSGIFSCFYHWNRIRSLRRAIDLEAGDDPASFKSKLTYTSEKQNKSPSLPAVLMPGDQVPKFIALPCPCQPFRPEKVVVEVQTPPPSPPSPPKPFRMVVGLPL</sequence>
<comment type="caution">
    <text evidence="2">The sequence shown here is derived from an EMBL/GenBank/DDBJ whole genome shotgun (WGS) entry which is preliminary data.</text>
</comment>
<accession>A0AAE1RZA6</accession>